<dbReference type="InterPro" id="IPR013320">
    <property type="entry name" value="ConA-like_dom_sf"/>
</dbReference>
<dbReference type="Gene3D" id="3.30.40.10">
    <property type="entry name" value="Zinc/RING finger domain, C3HC4 (zinc finger)"/>
    <property type="match status" value="1"/>
</dbReference>
<evidence type="ECO:0000256" key="2">
    <source>
        <dbReference type="ARBA" id="ARBA00004496"/>
    </source>
</evidence>
<dbReference type="SMART" id="SM00449">
    <property type="entry name" value="SPRY"/>
    <property type="match status" value="1"/>
</dbReference>
<dbReference type="GO" id="GO:0005737">
    <property type="term" value="C:cytoplasm"/>
    <property type="evidence" value="ECO:0007669"/>
    <property type="project" value="UniProtKB-SubCell"/>
</dbReference>
<evidence type="ECO:0000256" key="12">
    <source>
        <dbReference type="ARBA" id="ARBA00023054"/>
    </source>
</evidence>
<protein>
    <recommendedName>
        <fullName evidence="5">RING-type E3 ubiquitin transferase</fullName>
        <ecNumber evidence="5">2.3.2.27</ecNumber>
    </recommendedName>
</protein>
<dbReference type="PROSITE" id="PS50188">
    <property type="entry name" value="B302_SPRY"/>
    <property type="match status" value="1"/>
</dbReference>
<comment type="catalytic activity">
    <reaction evidence="1">
        <text>S-ubiquitinyl-[E2 ubiquitin-conjugating enzyme]-L-cysteine + [acceptor protein]-L-lysine = [E2 ubiquitin-conjugating enzyme]-L-cysteine + N(6)-ubiquitinyl-[acceptor protein]-L-lysine.</text>
        <dbReference type="EC" id="2.3.2.27"/>
    </reaction>
</comment>
<dbReference type="Pfam" id="PF13445">
    <property type="entry name" value="zf-RING_UBOX"/>
    <property type="match status" value="1"/>
</dbReference>
<proteinExistence type="inferred from homology"/>
<evidence type="ECO:0000256" key="7">
    <source>
        <dbReference type="ARBA" id="ARBA00022679"/>
    </source>
</evidence>
<evidence type="ECO:0000256" key="6">
    <source>
        <dbReference type="ARBA" id="ARBA00022490"/>
    </source>
</evidence>
<dbReference type="CDD" id="cd19761">
    <property type="entry name" value="Bbox2_TRIM5-like"/>
    <property type="match status" value="1"/>
</dbReference>
<keyword evidence="12 14" id="KW-0175">Coiled coil</keyword>
<dbReference type="SMART" id="SM00184">
    <property type="entry name" value="RING"/>
    <property type="match status" value="1"/>
</dbReference>
<accession>A0AAW0H3F9</accession>
<comment type="similarity">
    <text evidence="4">Belongs to the TRIM/RBCC family.</text>
</comment>
<dbReference type="FunFam" id="3.30.160.60:FF:000386">
    <property type="entry name" value="Tripartite motif-containing 5 (Predicted)"/>
    <property type="match status" value="1"/>
</dbReference>
<dbReference type="InterPro" id="IPR050143">
    <property type="entry name" value="TRIM/RBCC"/>
</dbReference>
<evidence type="ECO:0000256" key="8">
    <source>
        <dbReference type="ARBA" id="ARBA00022723"/>
    </source>
</evidence>
<dbReference type="InterPro" id="IPR003879">
    <property type="entry name" value="Butyrophylin_SPRY"/>
</dbReference>
<dbReference type="PROSITE" id="PS50089">
    <property type="entry name" value="ZF_RING_2"/>
    <property type="match status" value="1"/>
</dbReference>
<dbReference type="SMART" id="SM00589">
    <property type="entry name" value="PRY"/>
    <property type="match status" value="1"/>
</dbReference>
<evidence type="ECO:0000256" key="4">
    <source>
        <dbReference type="ARBA" id="ARBA00008518"/>
    </source>
</evidence>
<dbReference type="PRINTS" id="PR01407">
    <property type="entry name" value="BUTYPHLNCDUF"/>
</dbReference>
<comment type="caution">
    <text evidence="18">The sequence shown here is derived from an EMBL/GenBank/DDBJ whole genome shotgun (WGS) entry which is preliminary data.</text>
</comment>
<comment type="pathway">
    <text evidence="3">Protein modification; protein ubiquitination.</text>
</comment>
<dbReference type="InterPro" id="IPR035828">
    <property type="entry name" value="PRY/SPRY_TRIM6"/>
</dbReference>
<dbReference type="Gene3D" id="3.30.160.60">
    <property type="entry name" value="Classic Zinc Finger"/>
    <property type="match status" value="1"/>
</dbReference>
<feature type="domain" description="RING-type" evidence="15">
    <location>
        <begin position="15"/>
        <end position="60"/>
    </location>
</feature>
<reference evidence="18 19" key="1">
    <citation type="journal article" date="2023" name="bioRxiv">
        <title>Conserved and derived expression patterns and positive selection on dental genes reveal complex evolutionary context of ever-growing rodent molars.</title>
        <authorList>
            <person name="Calamari Z.T."/>
            <person name="Song A."/>
            <person name="Cohen E."/>
            <person name="Akter M."/>
            <person name="Roy R.D."/>
            <person name="Hallikas O."/>
            <person name="Christensen M.M."/>
            <person name="Li P."/>
            <person name="Marangoni P."/>
            <person name="Jernvall J."/>
            <person name="Klein O.D."/>
        </authorList>
    </citation>
    <scope>NUCLEOTIDE SEQUENCE [LARGE SCALE GENOMIC DNA]</scope>
    <source>
        <strain evidence="18">V071</strain>
    </source>
</reference>
<evidence type="ECO:0000313" key="19">
    <source>
        <dbReference type="Proteomes" id="UP001488838"/>
    </source>
</evidence>
<dbReference type="InterPro" id="IPR003877">
    <property type="entry name" value="SPRY_dom"/>
</dbReference>
<dbReference type="EMBL" id="JBBHLL010001345">
    <property type="protein sequence ID" value="KAK7796199.1"/>
    <property type="molecule type" value="Genomic_DNA"/>
</dbReference>
<dbReference type="InterPro" id="IPR017907">
    <property type="entry name" value="Znf_RING_CS"/>
</dbReference>
<keyword evidence="9 13" id="KW-0863">Zinc-finger</keyword>
<evidence type="ECO:0000256" key="3">
    <source>
        <dbReference type="ARBA" id="ARBA00004906"/>
    </source>
</evidence>
<evidence type="ECO:0000313" key="18">
    <source>
        <dbReference type="EMBL" id="KAK7796199.1"/>
    </source>
</evidence>
<dbReference type="CDD" id="cd15823">
    <property type="entry name" value="SPRY_PRY_TRIM6"/>
    <property type="match status" value="1"/>
</dbReference>
<dbReference type="PROSITE" id="PS00518">
    <property type="entry name" value="ZF_RING_1"/>
    <property type="match status" value="1"/>
</dbReference>
<dbReference type="Proteomes" id="UP001488838">
    <property type="component" value="Unassembled WGS sequence"/>
</dbReference>
<evidence type="ECO:0000259" key="15">
    <source>
        <dbReference type="PROSITE" id="PS50089"/>
    </source>
</evidence>
<dbReference type="PROSITE" id="PS50119">
    <property type="entry name" value="ZF_BBOX"/>
    <property type="match status" value="1"/>
</dbReference>
<dbReference type="SUPFAM" id="SSF57850">
    <property type="entry name" value="RING/U-box"/>
    <property type="match status" value="1"/>
</dbReference>
<dbReference type="SUPFAM" id="SSF57845">
    <property type="entry name" value="B-box zinc-binding domain"/>
    <property type="match status" value="1"/>
</dbReference>
<evidence type="ECO:0000256" key="9">
    <source>
        <dbReference type="ARBA" id="ARBA00022771"/>
    </source>
</evidence>
<dbReference type="PANTHER" id="PTHR24103">
    <property type="entry name" value="E3 UBIQUITIN-PROTEIN LIGASE TRIM"/>
    <property type="match status" value="1"/>
</dbReference>
<dbReference type="FunFam" id="2.60.120.920:FF:000023">
    <property type="entry name" value="Tripartite motif-containing 5 (Predicted)"/>
    <property type="match status" value="1"/>
</dbReference>
<evidence type="ECO:0000256" key="1">
    <source>
        <dbReference type="ARBA" id="ARBA00000900"/>
    </source>
</evidence>
<sequence>MTSAVLDDIRDEVTCPICLELLTEPLSIDCGHSFCQSCITGYSDKSGLNQEGKSNCPVCQTTYQPGNLRPNRHLATIVKRLKEVVLGPGKQPEVILCALHGEKLQLFCKEDGKLICWLCERSQEHRGHHTFLMEEVAQEYQELFQESLKKLKKEQQEAERLKALIKEKRESWKASRIVLEVTWDHKDLKGPPESSVQPVLPLLPQGEPLGLQSAACFSSLVLKSQVEPERHRIQTEFKQLRSILDREEQRELKKLEVEERKGLSIIEKAEGDLIHQSQSLKDLISDLEHRCQGSTVELLQDVSDVTKRSEFWTLRKPQTLPTKLRSLFRAPDLEKMLRVFRELTDVQSYWVDVTLNPQTANLNLVLSKNRRQMRFVGVQLSESSCLEEHYNCSVLGSQQFSSGKYYWEVDVTKKTAWILGVCSNPLEPMFSFSQYPSKQSASSRYQPRSGYWVIGLQHKHEYRAYEDSATSLLLSMAVPPRRVGVFLDYEAGTVSFYNVTNHGLPIYTFSKYYFPTALCPYFNPCSCVVPMTLRRPSS</sequence>
<dbReference type="Pfam" id="PF00622">
    <property type="entry name" value="SPRY"/>
    <property type="match status" value="1"/>
</dbReference>
<name>A0AAW0H3F9_MYOGA</name>
<evidence type="ECO:0000256" key="13">
    <source>
        <dbReference type="PROSITE-ProRule" id="PRU00024"/>
    </source>
</evidence>
<evidence type="ECO:0000256" key="10">
    <source>
        <dbReference type="ARBA" id="ARBA00022786"/>
    </source>
</evidence>
<dbReference type="InterPro" id="IPR043136">
    <property type="entry name" value="B30.2/SPRY_sf"/>
</dbReference>
<dbReference type="InterPro" id="IPR001841">
    <property type="entry name" value="Znf_RING"/>
</dbReference>
<dbReference type="SMART" id="SM00336">
    <property type="entry name" value="BBOX"/>
    <property type="match status" value="1"/>
</dbReference>
<keyword evidence="19" id="KW-1185">Reference proteome</keyword>
<keyword evidence="11" id="KW-0862">Zinc</keyword>
<organism evidence="18 19">
    <name type="scientific">Myodes glareolus</name>
    <name type="common">Bank vole</name>
    <name type="synonym">Clethrionomys glareolus</name>
    <dbReference type="NCBI Taxonomy" id="447135"/>
    <lineage>
        <taxon>Eukaryota</taxon>
        <taxon>Metazoa</taxon>
        <taxon>Chordata</taxon>
        <taxon>Craniata</taxon>
        <taxon>Vertebrata</taxon>
        <taxon>Euteleostomi</taxon>
        <taxon>Mammalia</taxon>
        <taxon>Eutheria</taxon>
        <taxon>Euarchontoglires</taxon>
        <taxon>Glires</taxon>
        <taxon>Rodentia</taxon>
        <taxon>Myomorpha</taxon>
        <taxon>Muroidea</taxon>
        <taxon>Cricetidae</taxon>
        <taxon>Arvicolinae</taxon>
        <taxon>Myodes</taxon>
    </lineage>
</organism>
<dbReference type="FunFam" id="3.30.40.10:FF:000144">
    <property type="entry name" value="Tripartite motif-containing 5 (Predicted)"/>
    <property type="match status" value="1"/>
</dbReference>
<dbReference type="SUPFAM" id="SSF49899">
    <property type="entry name" value="Concanavalin A-like lectins/glucanases"/>
    <property type="match status" value="1"/>
</dbReference>
<dbReference type="InterPro" id="IPR027370">
    <property type="entry name" value="Znf-RING_euk"/>
</dbReference>
<dbReference type="InterPro" id="IPR013083">
    <property type="entry name" value="Znf_RING/FYVE/PHD"/>
</dbReference>
<evidence type="ECO:0000256" key="14">
    <source>
        <dbReference type="SAM" id="Coils"/>
    </source>
</evidence>
<dbReference type="Gene3D" id="2.60.120.920">
    <property type="match status" value="1"/>
</dbReference>
<dbReference type="InterPro" id="IPR001870">
    <property type="entry name" value="B30.2/SPRY"/>
</dbReference>
<evidence type="ECO:0000259" key="17">
    <source>
        <dbReference type="PROSITE" id="PS50188"/>
    </source>
</evidence>
<dbReference type="Pfam" id="PF00643">
    <property type="entry name" value="zf-B_box"/>
    <property type="match status" value="1"/>
</dbReference>
<gene>
    <name evidence="18" type="ORF">U0070_011560</name>
</gene>
<keyword evidence="10" id="KW-0833">Ubl conjugation pathway</keyword>
<dbReference type="CDD" id="cd16591">
    <property type="entry name" value="RING-HC_TRIM5-like_C-IV"/>
    <property type="match status" value="1"/>
</dbReference>
<comment type="subcellular location">
    <subcellularLocation>
        <location evidence="2">Cytoplasm</location>
    </subcellularLocation>
</comment>
<dbReference type="GO" id="GO:0008270">
    <property type="term" value="F:zinc ion binding"/>
    <property type="evidence" value="ECO:0007669"/>
    <property type="project" value="UniProtKB-KW"/>
</dbReference>
<dbReference type="InterPro" id="IPR006574">
    <property type="entry name" value="PRY"/>
</dbReference>
<keyword evidence="7" id="KW-0808">Transferase</keyword>
<feature type="coiled-coil region" evidence="14">
    <location>
        <begin position="137"/>
        <end position="171"/>
    </location>
</feature>
<feature type="domain" description="B box-type" evidence="16">
    <location>
        <begin position="92"/>
        <end position="133"/>
    </location>
</feature>
<dbReference type="EC" id="2.3.2.27" evidence="5"/>
<evidence type="ECO:0000256" key="5">
    <source>
        <dbReference type="ARBA" id="ARBA00012483"/>
    </source>
</evidence>
<evidence type="ECO:0000259" key="16">
    <source>
        <dbReference type="PROSITE" id="PS50119"/>
    </source>
</evidence>
<evidence type="ECO:0000256" key="11">
    <source>
        <dbReference type="ARBA" id="ARBA00022833"/>
    </source>
</evidence>
<dbReference type="AlphaFoldDB" id="A0AAW0H3F9"/>
<feature type="domain" description="B30.2/SPRY" evidence="17">
    <location>
        <begin position="332"/>
        <end position="538"/>
    </location>
</feature>
<keyword evidence="6" id="KW-0963">Cytoplasm</keyword>
<dbReference type="GO" id="GO:0061630">
    <property type="term" value="F:ubiquitin protein ligase activity"/>
    <property type="evidence" value="ECO:0007669"/>
    <property type="project" value="UniProtKB-EC"/>
</dbReference>
<dbReference type="InterPro" id="IPR000315">
    <property type="entry name" value="Znf_B-box"/>
</dbReference>
<keyword evidence="8" id="KW-0479">Metal-binding</keyword>